<organism evidence="1">
    <name type="scientific">bioreactor metagenome</name>
    <dbReference type="NCBI Taxonomy" id="1076179"/>
    <lineage>
        <taxon>unclassified sequences</taxon>
        <taxon>metagenomes</taxon>
        <taxon>ecological metagenomes</taxon>
    </lineage>
</organism>
<name>A0A644UIS7_9ZZZZ</name>
<dbReference type="AlphaFoldDB" id="A0A644UIS7"/>
<accession>A0A644UIS7</accession>
<reference evidence="1" key="1">
    <citation type="submission" date="2019-08" db="EMBL/GenBank/DDBJ databases">
        <authorList>
            <person name="Kucharzyk K."/>
            <person name="Murdoch R.W."/>
            <person name="Higgins S."/>
            <person name="Loffler F."/>
        </authorList>
    </citation>
    <scope>NUCLEOTIDE SEQUENCE</scope>
</reference>
<protein>
    <submittedName>
        <fullName evidence="1">Uncharacterized protein</fullName>
    </submittedName>
</protein>
<gene>
    <name evidence="1" type="ORF">SDC9_24661</name>
</gene>
<comment type="caution">
    <text evidence="1">The sequence shown here is derived from an EMBL/GenBank/DDBJ whole genome shotgun (WGS) entry which is preliminary data.</text>
</comment>
<evidence type="ECO:0000313" key="1">
    <source>
        <dbReference type="EMBL" id="MPL78791.1"/>
    </source>
</evidence>
<dbReference type="EMBL" id="VSSQ01000119">
    <property type="protein sequence ID" value="MPL78791.1"/>
    <property type="molecule type" value="Genomic_DNA"/>
</dbReference>
<sequence>MIEPRKYKTAQDDGIDAPEVYTREREWLVFARCPGVCEPGMLYKVQAVTREARASLLRQEYGRTTQ</sequence>
<proteinExistence type="predicted"/>